<keyword evidence="6" id="KW-1185">Reference proteome</keyword>
<accession>A0ABW3C166</accession>
<dbReference type="InterPro" id="IPR029063">
    <property type="entry name" value="SAM-dependent_MTases_sf"/>
</dbReference>
<evidence type="ECO:0000256" key="3">
    <source>
        <dbReference type="ARBA" id="ARBA00022679"/>
    </source>
</evidence>
<dbReference type="RefSeq" id="WP_381488306.1">
    <property type="nucleotide sequence ID" value="NZ_JBHTIK010000004.1"/>
</dbReference>
<evidence type="ECO:0000256" key="2">
    <source>
        <dbReference type="ARBA" id="ARBA00022603"/>
    </source>
</evidence>
<evidence type="ECO:0000313" key="5">
    <source>
        <dbReference type="EMBL" id="MFD0848099.1"/>
    </source>
</evidence>
<protein>
    <submittedName>
        <fullName evidence="5">Class I SAM-dependent methyltransferase</fullName>
        <ecNumber evidence="5">2.1.1.-</ecNumber>
    </submittedName>
</protein>
<proteinExistence type="inferred from homology"/>
<dbReference type="PANTHER" id="PTHR44942:SF4">
    <property type="entry name" value="METHYLTRANSFERASE TYPE 11 DOMAIN-CONTAINING PROTEIN"/>
    <property type="match status" value="1"/>
</dbReference>
<dbReference type="GO" id="GO:0008168">
    <property type="term" value="F:methyltransferase activity"/>
    <property type="evidence" value="ECO:0007669"/>
    <property type="project" value="UniProtKB-KW"/>
</dbReference>
<reference evidence="6" key="1">
    <citation type="journal article" date="2019" name="Int. J. Syst. Evol. Microbiol.">
        <title>The Global Catalogue of Microorganisms (GCM) 10K type strain sequencing project: providing services to taxonomists for standard genome sequencing and annotation.</title>
        <authorList>
            <consortium name="The Broad Institute Genomics Platform"/>
            <consortium name="The Broad Institute Genome Sequencing Center for Infectious Disease"/>
            <person name="Wu L."/>
            <person name="Ma J."/>
        </authorList>
    </citation>
    <scope>NUCLEOTIDE SEQUENCE [LARGE SCALE GENOMIC DNA]</scope>
    <source>
        <strain evidence="6">CCUG 52537</strain>
    </source>
</reference>
<keyword evidence="2 5" id="KW-0489">Methyltransferase</keyword>
<comment type="caution">
    <text evidence="5">The sequence shown here is derived from an EMBL/GenBank/DDBJ whole genome shotgun (WGS) entry which is preliminary data.</text>
</comment>
<dbReference type="InterPro" id="IPR013216">
    <property type="entry name" value="Methyltransf_11"/>
</dbReference>
<name>A0ABW3C166_SPHXN</name>
<dbReference type="Pfam" id="PF08241">
    <property type="entry name" value="Methyltransf_11"/>
    <property type="match status" value="1"/>
</dbReference>
<evidence type="ECO:0000313" key="6">
    <source>
        <dbReference type="Proteomes" id="UP001597124"/>
    </source>
</evidence>
<dbReference type="Gene3D" id="3.40.50.150">
    <property type="entry name" value="Vaccinia Virus protein VP39"/>
    <property type="match status" value="1"/>
</dbReference>
<dbReference type="CDD" id="cd02440">
    <property type="entry name" value="AdoMet_MTases"/>
    <property type="match status" value="1"/>
</dbReference>
<dbReference type="Proteomes" id="UP001597124">
    <property type="component" value="Unassembled WGS sequence"/>
</dbReference>
<evidence type="ECO:0000259" key="4">
    <source>
        <dbReference type="Pfam" id="PF08241"/>
    </source>
</evidence>
<sequence>MNTVHDSAAAGYTAAAQTYVRGRPDYPTEAGAWLREIVELAPGKSVLDLGAGTGKFVPLLRESGAKVLALEPVAAMRAELVERYGDVEALAGTADNIPLPNAAVDAVVCAQAFHWFATREALAEIHRVLVPGGVLGLIWNVRDTDMPWVAELGRITDAFEEGTPRYQSGEWRCVFPAEGFTALDERSARNAHVGSAEQVVVERTLSVSFIAALPPEQQREVERRVRDLIRATPALSERPDVAFPYVTRMFAYRKNAE</sequence>
<comment type="similarity">
    <text evidence="1">Belongs to the methyltransferase superfamily.</text>
</comment>
<evidence type="ECO:0000256" key="1">
    <source>
        <dbReference type="ARBA" id="ARBA00008361"/>
    </source>
</evidence>
<dbReference type="EC" id="2.1.1.-" evidence="5"/>
<dbReference type="GO" id="GO:0032259">
    <property type="term" value="P:methylation"/>
    <property type="evidence" value="ECO:0007669"/>
    <property type="project" value="UniProtKB-KW"/>
</dbReference>
<keyword evidence="3 5" id="KW-0808">Transferase</keyword>
<gene>
    <name evidence="5" type="ORF">ACFQ00_07170</name>
</gene>
<dbReference type="SUPFAM" id="SSF53335">
    <property type="entry name" value="S-adenosyl-L-methionine-dependent methyltransferases"/>
    <property type="match status" value="1"/>
</dbReference>
<feature type="domain" description="Methyltransferase type 11" evidence="4">
    <location>
        <begin position="47"/>
        <end position="135"/>
    </location>
</feature>
<organism evidence="5 6">
    <name type="scientific">Sphingosinicella xenopeptidilytica</name>
    <dbReference type="NCBI Taxonomy" id="364098"/>
    <lineage>
        <taxon>Bacteria</taxon>
        <taxon>Pseudomonadati</taxon>
        <taxon>Pseudomonadota</taxon>
        <taxon>Alphaproteobacteria</taxon>
        <taxon>Sphingomonadales</taxon>
        <taxon>Sphingosinicellaceae</taxon>
        <taxon>Sphingosinicella</taxon>
    </lineage>
</organism>
<dbReference type="InterPro" id="IPR051052">
    <property type="entry name" value="Diverse_substrate_MTase"/>
</dbReference>
<dbReference type="PANTHER" id="PTHR44942">
    <property type="entry name" value="METHYLTRANSF_11 DOMAIN-CONTAINING PROTEIN"/>
    <property type="match status" value="1"/>
</dbReference>
<dbReference type="EMBL" id="JBHTIK010000004">
    <property type="protein sequence ID" value="MFD0848099.1"/>
    <property type="molecule type" value="Genomic_DNA"/>
</dbReference>